<dbReference type="PIRSF" id="PIRSF006806">
    <property type="entry name" value="FTHF_cligase"/>
    <property type="match status" value="1"/>
</dbReference>
<sequence>MNMDGKKLFREQMITKLKGLSLADYEERSSRIANDLCQNCMWQEAGTIAITVSRFPEVDTYQIIRKAWEQGKKITVPKCFPADRTMIFRSLDKFEQLEQVYYGLYEPIIEETEEVTSEKIGLMVVPGLAFTPQGFRLGFGGGYYDRYLEGYRGRTVSLAFSEQVVSGLPVEPHDMPVECVITEMGIVGRGN</sequence>
<dbReference type="GO" id="GO:0035999">
    <property type="term" value="P:tetrahydrofolate interconversion"/>
    <property type="evidence" value="ECO:0007669"/>
    <property type="project" value="TreeGrafter"/>
</dbReference>
<name>A0A398B1X1_9BACI</name>
<dbReference type="Proteomes" id="UP000265816">
    <property type="component" value="Unassembled WGS sequence"/>
</dbReference>
<dbReference type="EC" id="6.3.3.2" evidence="5"/>
<evidence type="ECO:0000256" key="3">
    <source>
        <dbReference type="ARBA" id="ARBA00022840"/>
    </source>
</evidence>
<dbReference type="GO" id="GO:0005524">
    <property type="term" value="F:ATP binding"/>
    <property type="evidence" value="ECO:0007669"/>
    <property type="project" value="UniProtKB-KW"/>
</dbReference>
<evidence type="ECO:0000256" key="4">
    <source>
        <dbReference type="PIRSR" id="PIRSR006806-1"/>
    </source>
</evidence>
<dbReference type="InterPro" id="IPR024185">
    <property type="entry name" value="FTHF_cligase-like_sf"/>
</dbReference>
<dbReference type="GO" id="GO:0046872">
    <property type="term" value="F:metal ion binding"/>
    <property type="evidence" value="ECO:0007669"/>
    <property type="project" value="UniProtKB-KW"/>
</dbReference>
<gene>
    <name evidence="6" type="ORF">D1970_14680</name>
</gene>
<dbReference type="GO" id="GO:0009396">
    <property type="term" value="P:folic acid-containing compound biosynthetic process"/>
    <property type="evidence" value="ECO:0007669"/>
    <property type="project" value="TreeGrafter"/>
</dbReference>
<dbReference type="OrthoDB" id="9801938at2"/>
<keyword evidence="5" id="KW-0460">Magnesium</keyword>
<keyword evidence="2 4" id="KW-0547">Nucleotide-binding</keyword>
<evidence type="ECO:0000256" key="2">
    <source>
        <dbReference type="ARBA" id="ARBA00022741"/>
    </source>
</evidence>
<feature type="binding site" evidence="4">
    <location>
        <position position="52"/>
    </location>
    <ligand>
        <name>substrate</name>
    </ligand>
</feature>
<accession>A0A398B1X1</accession>
<feature type="binding site" evidence="4">
    <location>
        <begin position="6"/>
        <end position="10"/>
    </location>
    <ligand>
        <name>ATP</name>
        <dbReference type="ChEBI" id="CHEBI:30616"/>
    </ligand>
</feature>
<evidence type="ECO:0000313" key="7">
    <source>
        <dbReference type="Proteomes" id="UP000265816"/>
    </source>
</evidence>
<dbReference type="GO" id="GO:0030272">
    <property type="term" value="F:5-formyltetrahydrofolate cyclo-ligase activity"/>
    <property type="evidence" value="ECO:0007669"/>
    <property type="project" value="UniProtKB-EC"/>
</dbReference>
<protein>
    <recommendedName>
        <fullName evidence="5">5-formyltetrahydrofolate cyclo-ligase</fullName>
        <ecNumber evidence="5">6.3.3.2</ecNumber>
    </recommendedName>
</protein>
<dbReference type="NCBIfam" id="TIGR02727">
    <property type="entry name" value="MTHFS_bact"/>
    <property type="match status" value="1"/>
</dbReference>
<dbReference type="AlphaFoldDB" id="A0A398B1X1"/>
<comment type="catalytic activity">
    <reaction evidence="5">
        <text>(6S)-5-formyl-5,6,7,8-tetrahydrofolate + ATP = (6R)-5,10-methenyltetrahydrofolate + ADP + phosphate</text>
        <dbReference type="Rhea" id="RHEA:10488"/>
        <dbReference type="ChEBI" id="CHEBI:30616"/>
        <dbReference type="ChEBI" id="CHEBI:43474"/>
        <dbReference type="ChEBI" id="CHEBI:57455"/>
        <dbReference type="ChEBI" id="CHEBI:57457"/>
        <dbReference type="ChEBI" id="CHEBI:456216"/>
        <dbReference type="EC" id="6.3.3.2"/>
    </reaction>
</comment>
<reference evidence="6 7" key="1">
    <citation type="submission" date="2018-08" db="EMBL/GenBank/DDBJ databases">
        <title>Bacillus jemisoniae sp. nov., Bacillus chryseoplanitiae sp. nov., Bacillus resnikiae sp. nov., and Bacillus frankliniae sp. nov., isolated from Viking spacecraft and associated surfaces.</title>
        <authorList>
            <person name="Seuylemezian A."/>
            <person name="Vaishampayan P."/>
        </authorList>
    </citation>
    <scope>NUCLEOTIDE SEQUENCE [LARGE SCALE GENOMIC DNA]</scope>
    <source>
        <strain evidence="6 7">JJ-247</strain>
    </source>
</reference>
<dbReference type="InterPro" id="IPR037171">
    <property type="entry name" value="NagB/RpiA_transferase-like"/>
</dbReference>
<organism evidence="6 7">
    <name type="scientific">Mesobacillus zeae</name>
    <dbReference type="NCBI Taxonomy" id="1917180"/>
    <lineage>
        <taxon>Bacteria</taxon>
        <taxon>Bacillati</taxon>
        <taxon>Bacillota</taxon>
        <taxon>Bacilli</taxon>
        <taxon>Bacillales</taxon>
        <taxon>Bacillaceae</taxon>
        <taxon>Mesobacillus</taxon>
    </lineage>
</organism>
<comment type="similarity">
    <text evidence="1 5">Belongs to the 5-formyltetrahydrofolate cyclo-ligase family.</text>
</comment>
<dbReference type="PANTHER" id="PTHR23407:SF1">
    <property type="entry name" value="5-FORMYLTETRAHYDROFOLATE CYCLO-LIGASE"/>
    <property type="match status" value="1"/>
</dbReference>
<comment type="caution">
    <text evidence="6">The sequence shown here is derived from an EMBL/GenBank/DDBJ whole genome shotgun (WGS) entry which is preliminary data.</text>
</comment>
<dbReference type="Gene3D" id="3.40.50.10420">
    <property type="entry name" value="NagB/RpiA/CoA transferase-like"/>
    <property type="match status" value="1"/>
</dbReference>
<evidence type="ECO:0000256" key="5">
    <source>
        <dbReference type="RuleBase" id="RU361279"/>
    </source>
</evidence>
<evidence type="ECO:0000313" key="6">
    <source>
        <dbReference type="EMBL" id="RID83847.1"/>
    </source>
</evidence>
<comment type="cofactor">
    <cofactor evidence="5">
        <name>Mg(2+)</name>
        <dbReference type="ChEBI" id="CHEBI:18420"/>
    </cofactor>
</comment>
<keyword evidence="6" id="KW-0436">Ligase</keyword>
<dbReference type="InterPro" id="IPR002698">
    <property type="entry name" value="FTHF_cligase"/>
</dbReference>
<feature type="binding site" evidence="4">
    <location>
        <position position="57"/>
    </location>
    <ligand>
        <name>substrate</name>
    </ligand>
</feature>
<keyword evidence="7" id="KW-1185">Reference proteome</keyword>
<evidence type="ECO:0000256" key="1">
    <source>
        <dbReference type="ARBA" id="ARBA00010638"/>
    </source>
</evidence>
<dbReference type="EMBL" id="QWVT01000024">
    <property type="protein sequence ID" value="RID83847.1"/>
    <property type="molecule type" value="Genomic_DNA"/>
</dbReference>
<keyword evidence="3 4" id="KW-0067">ATP-binding</keyword>
<keyword evidence="5" id="KW-0479">Metal-binding</keyword>
<feature type="binding site" evidence="4">
    <location>
        <begin position="136"/>
        <end position="144"/>
    </location>
    <ligand>
        <name>ATP</name>
        <dbReference type="ChEBI" id="CHEBI:30616"/>
    </ligand>
</feature>
<dbReference type="SUPFAM" id="SSF100950">
    <property type="entry name" value="NagB/RpiA/CoA transferase-like"/>
    <property type="match status" value="1"/>
</dbReference>
<proteinExistence type="inferred from homology"/>
<dbReference type="PANTHER" id="PTHR23407">
    <property type="entry name" value="ATPASE INHIBITOR/5-FORMYLTETRAHYDROFOLATE CYCLO-LIGASE"/>
    <property type="match status" value="1"/>
</dbReference>
<dbReference type="Pfam" id="PF01812">
    <property type="entry name" value="5-FTHF_cyc-lig"/>
    <property type="match status" value="1"/>
</dbReference>